<feature type="region of interest" description="Disordered" evidence="1">
    <location>
        <begin position="507"/>
        <end position="538"/>
    </location>
</feature>
<dbReference type="AlphaFoldDB" id="A0AAE0ZYI4"/>
<feature type="compositionally biased region" description="Basic and acidic residues" evidence="1">
    <location>
        <begin position="690"/>
        <end position="712"/>
    </location>
</feature>
<feature type="compositionally biased region" description="Polar residues" evidence="1">
    <location>
        <begin position="732"/>
        <end position="741"/>
    </location>
</feature>
<feature type="compositionally biased region" description="Basic and acidic residues" evidence="1">
    <location>
        <begin position="862"/>
        <end position="880"/>
    </location>
</feature>
<proteinExistence type="predicted"/>
<keyword evidence="4" id="KW-1185">Reference proteome</keyword>
<feature type="region of interest" description="Disordered" evidence="1">
    <location>
        <begin position="690"/>
        <end position="911"/>
    </location>
</feature>
<organism evidence="3 4">
    <name type="scientific">Elysia crispata</name>
    <name type="common">lettuce slug</name>
    <dbReference type="NCBI Taxonomy" id="231223"/>
    <lineage>
        <taxon>Eukaryota</taxon>
        <taxon>Metazoa</taxon>
        <taxon>Spiralia</taxon>
        <taxon>Lophotrochozoa</taxon>
        <taxon>Mollusca</taxon>
        <taxon>Gastropoda</taxon>
        <taxon>Heterobranchia</taxon>
        <taxon>Euthyneura</taxon>
        <taxon>Panpulmonata</taxon>
        <taxon>Sacoglossa</taxon>
        <taxon>Placobranchoidea</taxon>
        <taxon>Plakobranchidae</taxon>
        <taxon>Elysia</taxon>
    </lineage>
</organism>
<feature type="compositionally biased region" description="Polar residues" evidence="1">
    <location>
        <begin position="963"/>
        <end position="979"/>
    </location>
</feature>
<keyword evidence="2" id="KW-0812">Transmembrane</keyword>
<evidence type="ECO:0000256" key="2">
    <source>
        <dbReference type="SAM" id="Phobius"/>
    </source>
</evidence>
<sequence>MEEQHDTLSNHEIRQLWTRFEGLVGHQLHRLQEDNGPENKSALSPGKAVSSGAVLVACSSSTCSVMASDISSLTTATSPARLPEKFCQRVRESSVDEPLSPAACHEYIEEADGGVVEEGNPNGDFKREDVGSPVDRDIKRENIFVGSPVDVVDIDGHSGNLSCADGDGSKVDDEEPGRGGGDGIDADAGLSCCVVPSAVSCTSQESVQSSVMKRNSSTNAVNSCESQPLFGLPYVARAAGPLLSLLNVTLNDWEGKVSPRADTLLKLKGKRRECKRNMIGVYKQSLLLESQLHQYLNPGLVISLNRRVARATFDAEMMAKLIDKLRKESKRSVEDPERIMKVTEVTSRIKTLLGRQKCEWQCVGRLKETLTMAKEMKDLLRFIARLSNTLEKSKSAFGGLQDRPPPYDYCSPYADIPKTIDAAGFQLKTDAQNSRSHATDDSKCSLIETNDSQDQVQEIKINRGICSDSTNRVADLSVVSECGQVSSSVDNRGYPRRVRGRRVRSIKDRVTPRGRSLTPRRLSRSPLPKRSSSTNFEMDSYSSFRDSNFLSKSSAREEFSENSNVSNPLVFDLSNTNTKGKKYATNEWTNYQVSQEAYDCMNSQKNACYDDEPPRNKRMAENFEQECEGGGISNEGCSIVCKTMKNGSPPRACPRADCSRRSREEKSGGRCSEKNNLYCDKTCVIETRKKVSPRWDRSPTPRGKLSDIEGPRGKTTVSSDYHFSSELDSEQDISARSSPKKSMQEKRRSKTKSLQEKGGKGSPHSKRASSAPSSELKVGSGSERSGGDESCSEEESPCSMDDQSLASCDYSEGIEGSGRSGSICIDIESEYPKKNVPPSASCPPGFRRIRVKVNKRSSSTSNDRKRNTKESEGSKYSEKGDFDDESEEDMKRFAASENLSDHNVVDKFESPVQKKADEGVVLEQKISHTSPAEVLLSAHPSPTRSPTKSPSRSPTPQRKKSSLSPRESSHTGGNADQSSQLSLPLVSEYELPILGKLDEPWKLLLAGLLLLLLLYLLWWLLSGRCCGCGYFPNPLFFLTNSLASRMTLRHNGLAPI</sequence>
<gene>
    <name evidence="3" type="ORF">RRG08_021738</name>
</gene>
<dbReference type="Proteomes" id="UP001283361">
    <property type="component" value="Unassembled WGS sequence"/>
</dbReference>
<protein>
    <submittedName>
        <fullName evidence="3">Uncharacterized protein</fullName>
    </submittedName>
</protein>
<dbReference type="EMBL" id="JAWDGP010003066">
    <property type="protein sequence ID" value="KAK3777622.1"/>
    <property type="molecule type" value="Genomic_DNA"/>
</dbReference>
<accession>A0AAE0ZYI4</accession>
<evidence type="ECO:0000313" key="4">
    <source>
        <dbReference type="Proteomes" id="UP001283361"/>
    </source>
</evidence>
<name>A0AAE0ZYI4_9GAST</name>
<feature type="compositionally biased region" description="Low complexity" evidence="1">
    <location>
        <begin position="513"/>
        <end position="534"/>
    </location>
</feature>
<feature type="compositionally biased region" description="Low complexity" evidence="1">
    <location>
        <begin position="940"/>
        <end position="956"/>
    </location>
</feature>
<reference evidence="3" key="1">
    <citation type="journal article" date="2023" name="G3 (Bethesda)">
        <title>A reference genome for the long-term kleptoplast-retaining sea slug Elysia crispata morphotype clarki.</title>
        <authorList>
            <person name="Eastman K.E."/>
            <person name="Pendleton A.L."/>
            <person name="Shaikh M.A."/>
            <person name="Suttiyut T."/>
            <person name="Ogas R."/>
            <person name="Tomko P."/>
            <person name="Gavelis G."/>
            <person name="Widhalm J.R."/>
            <person name="Wisecaver J.H."/>
        </authorList>
    </citation>
    <scope>NUCLEOTIDE SEQUENCE</scope>
    <source>
        <strain evidence="3">ECLA1</strain>
    </source>
</reference>
<keyword evidence="2" id="KW-1133">Transmembrane helix</keyword>
<evidence type="ECO:0000313" key="3">
    <source>
        <dbReference type="EMBL" id="KAK3777622.1"/>
    </source>
</evidence>
<comment type="caution">
    <text evidence="3">The sequence shown here is derived from an EMBL/GenBank/DDBJ whole genome shotgun (WGS) entry which is preliminary data.</text>
</comment>
<feature type="region of interest" description="Disordered" evidence="1">
    <location>
        <begin position="931"/>
        <end position="979"/>
    </location>
</feature>
<feature type="compositionally biased region" description="Basic and acidic residues" evidence="1">
    <location>
        <begin position="889"/>
        <end position="911"/>
    </location>
</feature>
<evidence type="ECO:0000256" key="1">
    <source>
        <dbReference type="SAM" id="MobiDB-lite"/>
    </source>
</evidence>
<keyword evidence="2" id="KW-0472">Membrane</keyword>
<feature type="transmembrane region" description="Helical" evidence="2">
    <location>
        <begin position="1001"/>
        <end position="1021"/>
    </location>
</feature>